<feature type="region of interest" description="Disordered" evidence="1">
    <location>
        <begin position="298"/>
        <end position="321"/>
    </location>
</feature>
<evidence type="ECO:0000256" key="1">
    <source>
        <dbReference type="SAM" id="MobiDB-lite"/>
    </source>
</evidence>
<gene>
    <name evidence="3" type="primary">ssr4</name>
    <name evidence="3" type="ORF">A0H81_08829</name>
</gene>
<dbReference type="OMA" id="QICTARF"/>
<dbReference type="EMBL" id="LUGG01000011">
    <property type="protein sequence ID" value="OBZ71125.1"/>
    <property type="molecule type" value="Genomic_DNA"/>
</dbReference>
<evidence type="ECO:0000313" key="4">
    <source>
        <dbReference type="Proteomes" id="UP000092993"/>
    </source>
</evidence>
<dbReference type="InterPro" id="IPR013859">
    <property type="entry name" value="Ssr4_N"/>
</dbReference>
<feature type="compositionally biased region" description="Basic and acidic residues" evidence="1">
    <location>
        <begin position="193"/>
        <end position="203"/>
    </location>
</feature>
<dbReference type="Proteomes" id="UP000092993">
    <property type="component" value="Unassembled WGS sequence"/>
</dbReference>
<feature type="domain" description="SWI/SNF and RSC complexes subunit Ssr4 N-terminal" evidence="2">
    <location>
        <begin position="5"/>
        <end position="107"/>
    </location>
</feature>
<organism evidence="3 4">
    <name type="scientific">Grifola frondosa</name>
    <name type="common">Maitake</name>
    <name type="synonym">Polyporus frondosus</name>
    <dbReference type="NCBI Taxonomy" id="5627"/>
    <lineage>
        <taxon>Eukaryota</taxon>
        <taxon>Fungi</taxon>
        <taxon>Dikarya</taxon>
        <taxon>Basidiomycota</taxon>
        <taxon>Agaricomycotina</taxon>
        <taxon>Agaricomycetes</taxon>
        <taxon>Polyporales</taxon>
        <taxon>Grifolaceae</taxon>
        <taxon>Grifola</taxon>
    </lineage>
</organism>
<sequence>MAVSLLIRAISLAQQHPFTWGYIDKPSEGQLYLIFLTSQLPFSIDGIRYQDQEQRYTIPAGSGRELEVMEVKFGFIPGSDTAAYRVRRRFRLAKGGHPQLVLVHYSRGQSAPILSSLNQPARSYPLRPVNEPAVFVIGEKQGQKVYQNTGGPPMPGIPPTADRGPAPTMTSMGMNFGANPQARLAQQNSSMEALERRSQRERSASMSTRQPPPQVEDDDSADESDLISTRTLALTRYRRNHELMNEVFMYAAFGDKKRPAPPPPYSIFKMADLEEKSTKLTLEIETLKAKMAARRLASVSAEEAGDGSMESVGPSVEGITT</sequence>
<feature type="compositionally biased region" description="Acidic residues" evidence="1">
    <location>
        <begin position="215"/>
        <end position="225"/>
    </location>
</feature>
<keyword evidence="4" id="KW-1185">Reference proteome</keyword>
<comment type="caution">
    <text evidence="3">The sequence shown here is derived from an EMBL/GenBank/DDBJ whole genome shotgun (WGS) entry which is preliminary data.</text>
</comment>
<evidence type="ECO:0000313" key="3">
    <source>
        <dbReference type="EMBL" id="OBZ71125.1"/>
    </source>
</evidence>
<protein>
    <submittedName>
        <fullName evidence="3">SWI/SNF and RSC complexes subunit ssr4</fullName>
    </submittedName>
</protein>
<dbReference type="STRING" id="5627.A0A1C7M2M1"/>
<accession>A0A1C7M2M1</accession>
<feature type="region of interest" description="Disordered" evidence="1">
    <location>
        <begin position="183"/>
        <end position="226"/>
    </location>
</feature>
<proteinExistence type="predicted"/>
<name>A0A1C7M2M1_GRIFR</name>
<dbReference type="OrthoDB" id="5321006at2759"/>
<evidence type="ECO:0000259" key="2">
    <source>
        <dbReference type="Pfam" id="PF08549"/>
    </source>
</evidence>
<dbReference type="Pfam" id="PF08549">
    <property type="entry name" value="SWI-SNF_Ssr4_N"/>
    <property type="match status" value="1"/>
</dbReference>
<reference evidence="3 4" key="1">
    <citation type="submission" date="2016-03" db="EMBL/GenBank/DDBJ databases">
        <title>Whole genome sequencing of Grifola frondosa 9006-11.</title>
        <authorList>
            <person name="Min B."/>
            <person name="Park H."/>
            <person name="Kim J.-G."/>
            <person name="Cho H."/>
            <person name="Oh Y.-L."/>
            <person name="Kong W.-S."/>
            <person name="Choi I.-G."/>
        </authorList>
    </citation>
    <scope>NUCLEOTIDE SEQUENCE [LARGE SCALE GENOMIC DNA]</scope>
    <source>
        <strain evidence="3 4">9006-11</strain>
    </source>
</reference>
<dbReference type="AlphaFoldDB" id="A0A1C7M2M1"/>
<dbReference type="GO" id="GO:0006338">
    <property type="term" value="P:chromatin remodeling"/>
    <property type="evidence" value="ECO:0007669"/>
    <property type="project" value="InterPro"/>
</dbReference>